<comment type="caution">
    <text evidence="2">The sequence shown here is derived from an EMBL/GenBank/DDBJ whole genome shotgun (WGS) entry which is preliminary data.</text>
</comment>
<reference evidence="2" key="2">
    <citation type="submission" date="2023-04" db="EMBL/GenBank/DDBJ databases">
        <authorList>
            <person name="Bruccoleri R.E."/>
            <person name="Oakeley E.J."/>
            <person name="Faust A.-M."/>
            <person name="Dessus-Babus S."/>
            <person name="Altorfer M."/>
            <person name="Burckhardt D."/>
            <person name="Oertli M."/>
            <person name="Naumann U."/>
            <person name="Petersen F."/>
            <person name="Wong J."/>
        </authorList>
    </citation>
    <scope>NUCLEOTIDE SEQUENCE</scope>
    <source>
        <strain evidence="2">GSM-AAB239-AS_SAM_17_03QT</strain>
        <tissue evidence="2">Leaf</tissue>
    </source>
</reference>
<dbReference type="InterPro" id="IPR056948">
    <property type="entry name" value="PNGaseA_N"/>
</dbReference>
<dbReference type="AlphaFoldDB" id="A0AAX6EPR3"/>
<dbReference type="EMBL" id="JANAVB010035019">
    <property type="protein sequence ID" value="KAJ6805983.1"/>
    <property type="molecule type" value="Genomic_DNA"/>
</dbReference>
<evidence type="ECO:0000313" key="3">
    <source>
        <dbReference type="Proteomes" id="UP001140949"/>
    </source>
</evidence>
<organism evidence="2 3">
    <name type="scientific">Iris pallida</name>
    <name type="common">Sweet iris</name>
    <dbReference type="NCBI Taxonomy" id="29817"/>
    <lineage>
        <taxon>Eukaryota</taxon>
        <taxon>Viridiplantae</taxon>
        <taxon>Streptophyta</taxon>
        <taxon>Embryophyta</taxon>
        <taxon>Tracheophyta</taxon>
        <taxon>Spermatophyta</taxon>
        <taxon>Magnoliopsida</taxon>
        <taxon>Liliopsida</taxon>
        <taxon>Asparagales</taxon>
        <taxon>Iridaceae</taxon>
        <taxon>Iridoideae</taxon>
        <taxon>Irideae</taxon>
        <taxon>Iris</taxon>
    </lineage>
</organism>
<proteinExistence type="predicted"/>
<feature type="domain" description="Peptide N-acetyl-beta-D-glucosaminyl asparaginase amidase A N-terminal" evidence="1">
    <location>
        <begin position="113"/>
        <end position="427"/>
    </location>
</feature>
<dbReference type="InterPro" id="IPR021102">
    <property type="entry name" value="PNGase_A"/>
</dbReference>
<reference evidence="2" key="1">
    <citation type="journal article" date="2023" name="GigaByte">
        <title>Genome assembly of the bearded iris, Iris pallida Lam.</title>
        <authorList>
            <person name="Bruccoleri R.E."/>
            <person name="Oakeley E.J."/>
            <person name="Faust A.M.E."/>
            <person name="Altorfer M."/>
            <person name="Dessus-Babus S."/>
            <person name="Burckhardt D."/>
            <person name="Oertli M."/>
            <person name="Naumann U."/>
            <person name="Petersen F."/>
            <person name="Wong J."/>
        </authorList>
    </citation>
    <scope>NUCLEOTIDE SEQUENCE</scope>
    <source>
        <strain evidence="2">GSM-AAB239-AS_SAM_17_03QT</strain>
    </source>
</reference>
<accession>A0AAX6EPR3</accession>
<dbReference type="PANTHER" id="PTHR31104">
    <property type="entry name" value="PEPTIDE-N4-(N-ACETYL-BETA-GLUCOSAMINYL)ASPARAGINE AMIDASE A PROTEIN"/>
    <property type="match status" value="1"/>
</dbReference>
<name>A0AAX6EPR3_IRIPA</name>
<protein>
    <submittedName>
        <fullName evidence="2">Peptide-N4-(N-acetyl-beta-glucosaminyl)asparagine amidase A-like</fullName>
    </submittedName>
</protein>
<sequence>MTKKKNSTRMHPIRQKITEKQQQSLLHSTLAHQQTIHITFHLQSSPYSPMEFTTTTISFSLLLFLFSPSSASPSLTDRYIHRYSPLLQSPQQQYLDPTHPPSLPALAPCAVLPLFSHSFADTYGRPPFSAPYSPPLNCTSLYWSHILLSLSFSSSGDQYDRVAAVWLGPAEILRTSTAEPTEAGIFWRVLKDVTRYSSLFRRPHNISMMLENIVNDEFTGTYHANASLYFYTQFCNDTTTSETETPIHADLVLPISNVNDSSSGFWFRVHNSSELHSANVRIPTNAYRAVLELYVSAHSNDEFWYSNPPDSYIKENNLTTRRGNGPFRQVCAMVDGRTVGSVVPFPVVFTGGINPLFWEPVVAIGAFDLPSYSLDVTPFLGLMLDGESHQIGLRVSDSISFWLVDANLHLWLDWESSSVTAELTRYEAVPVSVRLKSKFKNLNGSFKIKARSKHHFSGWVNSSFGNLTTDVTHKMKFKHSVVFLNDGNYKKVGMKAKMKMDVKKIKEGEESALYHKVQKYKFPLLCVTSVLAGENNTYTSTTNLSHAFFKETSTHSGERVVDSRILKDKQVANGWMLVEDHSVLSGSAGTEQVYQYNDNGTDCYTRTVSARDGLLILDLSTKECESDILKAVS</sequence>
<evidence type="ECO:0000259" key="1">
    <source>
        <dbReference type="Pfam" id="PF12222"/>
    </source>
</evidence>
<dbReference type="Pfam" id="PF12222">
    <property type="entry name" value="PNGaseA"/>
    <property type="match status" value="1"/>
</dbReference>
<keyword evidence="3" id="KW-1185">Reference proteome</keyword>
<gene>
    <name evidence="2" type="ORF">M6B38_177420</name>
</gene>
<dbReference type="Proteomes" id="UP001140949">
    <property type="component" value="Unassembled WGS sequence"/>
</dbReference>
<evidence type="ECO:0000313" key="2">
    <source>
        <dbReference type="EMBL" id="KAJ6805983.1"/>
    </source>
</evidence>